<sequence>DCFFHALNITSKQLNDLKNIHTISIFSIILNIITKQGGKDKFYSNHKKYFENDGIAKDLYLKISFEKIMPNTLISEYFGTNVVFSDGHVWKRHRRICNPAFKTLPIHLFVDHGLKLMDVLEKIDDKPVEIKNLMQNLFKEIIKKKREDLAAGKFNGDLLEYMINNNDDQMLSDNELRYNLAVFMMAGHNTTLNALTAILYLLSTHKNVQEKTREEILRILGDDLTPS</sequence>
<gene>
    <name evidence="1" type="ORF">SCALOS_LOCUS7606</name>
</gene>
<protein>
    <submittedName>
        <fullName evidence="1">2488_t:CDS:1</fullName>
    </submittedName>
</protein>
<dbReference type="EMBL" id="CAJVPM010017367">
    <property type="protein sequence ID" value="CAG8619584.1"/>
    <property type="molecule type" value="Genomic_DNA"/>
</dbReference>
<name>A0ACA9N5M5_9GLOM</name>
<comment type="caution">
    <text evidence="1">The sequence shown here is derived from an EMBL/GenBank/DDBJ whole genome shotgun (WGS) entry which is preliminary data.</text>
</comment>
<evidence type="ECO:0000313" key="2">
    <source>
        <dbReference type="Proteomes" id="UP000789860"/>
    </source>
</evidence>
<feature type="non-terminal residue" evidence="1">
    <location>
        <position position="227"/>
    </location>
</feature>
<feature type="non-terminal residue" evidence="1">
    <location>
        <position position="1"/>
    </location>
</feature>
<reference evidence="1" key="1">
    <citation type="submission" date="2021-06" db="EMBL/GenBank/DDBJ databases">
        <authorList>
            <person name="Kallberg Y."/>
            <person name="Tangrot J."/>
            <person name="Rosling A."/>
        </authorList>
    </citation>
    <scope>NUCLEOTIDE SEQUENCE</scope>
    <source>
        <strain evidence="1">AU212A</strain>
    </source>
</reference>
<proteinExistence type="predicted"/>
<keyword evidence="2" id="KW-1185">Reference proteome</keyword>
<organism evidence="1 2">
    <name type="scientific">Scutellospora calospora</name>
    <dbReference type="NCBI Taxonomy" id="85575"/>
    <lineage>
        <taxon>Eukaryota</taxon>
        <taxon>Fungi</taxon>
        <taxon>Fungi incertae sedis</taxon>
        <taxon>Mucoromycota</taxon>
        <taxon>Glomeromycotina</taxon>
        <taxon>Glomeromycetes</taxon>
        <taxon>Diversisporales</taxon>
        <taxon>Gigasporaceae</taxon>
        <taxon>Scutellospora</taxon>
    </lineage>
</organism>
<accession>A0ACA9N5M5</accession>
<dbReference type="Proteomes" id="UP000789860">
    <property type="component" value="Unassembled WGS sequence"/>
</dbReference>
<evidence type="ECO:0000313" key="1">
    <source>
        <dbReference type="EMBL" id="CAG8619584.1"/>
    </source>
</evidence>